<reference evidence="6" key="1">
    <citation type="journal article" date="2017" name="Genome Biol.">
        <title>Comparative genomics reveals high biological diversity and specific adaptations in the industrially and medically important fungal genus Aspergillus.</title>
        <authorList>
            <person name="de Vries R.P."/>
            <person name="Riley R."/>
            <person name="Wiebenga A."/>
            <person name="Aguilar-Osorio G."/>
            <person name="Amillis S."/>
            <person name="Uchima C.A."/>
            <person name="Anderluh G."/>
            <person name="Asadollahi M."/>
            <person name="Askin M."/>
            <person name="Barry K."/>
            <person name="Battaglia E."/>
            <person name="Bayram O."/>
            <person name="Benocci T."/>
            <person name="Braus-Stromeyer S.A."/>
            <person name="Caldana C."/>
            <person name="Canovas D."/>
            <person name="Cerqueira G.C."/>
            <person name="Chen F."/>
            <person name="Chen W."/>
            <person name="Choi C."/>
            <person name="Clum A."/>
            <person name="Dos Santos R.A."/>
            <person name="Damasio A.R."/>
            <person name="Diallinas G."/>
            <person name="Emri T."/>
            <person name="Fekete E."/>
            <person name="Flipphi M."/>
            <person name="Freyberg S."/>
            <person name="Gallo A."/>
            <person name="Gournas C."/>
            <person name="Habgood R."/>
            <person name="Hainaut M."/>
            <person name="Harispe M.L."/>
            <person name="Henrissat B."/>
            <person name="Hilden K.S."/>
            <person name="Hope R."/>
            <person name="Hossain A."/>
            <person name="Karabika E."/>
            <person name="Karaffa L."/>
            <person name="Karanyi Z."/>
            <person name="Krasevec N."/>
            <person name="Kuo A."/>
            <person name="Kusch H."/>
            <person name="LaButti K."/>
            <person name="Lagendijk E.L."/>
            <person name="Lapidus A."/>
            <person name="Levasseur A."/>
            <person name="Lindquist E."/>
            <person name="Lipzen A."/>
            <person name="Logrieco A.F."/>
            <person name="MacCabe A."/>
            <person name="Maekelae M.R."/>
            <person name="Malavazi I."/>
            <person name="Melin P."/>
            <person name="Meyer V."/>
            <person name="Mielnichuk N."/>
            <person name="Miskei M."/>
            <person name="Molnar A.P."/>
            <person name="Mule G."/>
            <person name="Ngan C.Y."/>
            <person name="Orejas M."/>
            <person name="Orosz E."/>
            <person name="Ouedraogo J.P."/>
            <person name="Overkamp K.M."/>
            <person name="Park H.-S."/>
            <person name="Perrone G."/>
            <person name="Piumi F."/>
            <person name="Punt P.J."/>
            <person name="Ram A.F."/>
            <person name="Ramon A."/>
            <person name="Rauscher S."/>
            <person name="Record E."/>
            <person name="Riano-Pachon D.M."/>
            <person name="Robert V."/>
            <person name="Roehrig J."/>
            <person name="Ruller R."/>
            <person name="Salamov A."/>
            <person name="Salih N.S."/>
            <person name="Samson R.A."/>
            <person name="Sandor E."/>
            <person name="Sanguinetti M."/>
            <person name="Schuetze T."/>
            <person name="Sepcic K."/>
            <person name="Shelest E."/>
            <person name="Sherlock G."/>
            <person name="Sophianopoulou V."/>
            <person name="Squina F.M."/>
            <person name="Sun H."/>
            <person name="Susca A."/>
            <person name="Todd R.B."/>
            <person name="Tsang A."/>
            <person name="Unkles S.E."/>
            <person name="van de Wiele N."/>
            <person name="van Rossen-Uffink D."/>
            <person name="Oliveira J.V."/>
            <person name="Vesth T.C."/>
            <person name="Visser J."/>
            <person name="Yu J.-H."/>
            <person name="Zhou M."/>
            <person name="Andersen M.R."/>
            <person name="Archer D.B."/>
            <person name="Baker S.E."/>
            <person name="Benoit I."/>
            <person name="Brakhage A.A."/>
            <person name="Braus G.H."/>
            <person name="Fischer R."/>
            <person name="Frisvad J.C."/>
            <person name="Goldman G.H."/>
            <person name="Houbraken J."/>
            <person name="Oakley B."/>
            <person name="Pocsi I."/>
            <person name="Scazzocchio C."/>
            <person name="Seiboth B."/>
            <person name="vanKuyk P.A."/>
            <person name="Wortman J."/>
            <person name="Dyer P.S."/>
            <person name="Grigoriev I.V."/>
        </authorList>
    </citation>
    <scope>NUCLEOTIDE SEQUENCE [LARGE SCALE GENOMIC DNA]</scope>
    <source>
        <strain evidence="6">CBS 583.65</strain>
    </source>
</reference>
<keyword evidence="6" id="KW-1185">Reference proteome</keyword>
<dbReference type="InterPro" id="IPR016166">
    <property type="entry name" value="FAD-bd_PCMH"/>
</dbReference>
<dbReference type="OrthoDB" id="9983560at2759"/>
<dbReference type="VEuPathDB" id="FungiDB:ASPVEDRAFT_34346"/>
<dbReference type="PANTHER" id="PTHR13878">
    <property type="entry name" value="GULONOLACTONE OXIDASE"/>
    <property type="match status" value="1"/>
</dbReference>
<comment type="similarity">
    <text evidence="1">Belongs to the oxygen-dependent FAD-linked oxidoreductase family.</text>
</comment>
<dbReference type="InterPro" id="IPR050432">
    <property type="entry name" value="FAD-linked_Oxidoreductases_BP"/>
</dbReference>
<dbReference type="Proteomes" id="UP000184073">
    <property type="component" value="Unassembled WGS sequence"/>
</dbReference>
<evidence type="ECO:0000313" key="6">
    <source>
        <dbReference type="Proteomes" id="UP000184073"/>
    </source>
</evidence>
<dbReference type="AlphaFoldDB" id="A0A1L9Q390"/>
<dbReference type="GO" id="GO:0071949">
    <property type="term" value="F:FAD binding"/>
    <property type="evidence" value="ECO:0007669"/>
    <property type="project" value="InterPro"/>
</dbReference>
<dbReference type="InterPro" id="IPR012951">
    <property type="entry name" value="BBE"/>
</dbReference>
<feature type="domain" description="FAD-binding PCMH-type" evidence="4">
    <location>
        <begin position="118"/>
        <end position="297"/>
    </location>
</feature>
<evidence type="ECO:0000256" key="3">
    <source>
        <dbReference type="SAM" id="SignalP"/>
    </source>
</evidence>
<dbReference type="RefSeq" id="XP_040673934.1">
    <property type="nucleotide sequence ID" value="XM_040810847.1"/>
</dbReference>
<keyword evidence="3" id="KW-0732">Signal</keyword>
<dbReference type="Gene3D" id="3.30.465.10">
    <property type="match status" value="2"/>
</dbReference>
<accession>A0A1L9Q390</accession>
<sequence>MSLKSLSLFLPLVSPALGLAPRQSTTCRAIPGDPGWPSTSAWDALNSTVHGRLKATVPLPSVCHGQPFGTYNEDACAAIKTAWLDDTTFLSNPAEVMNAGTQNYSCVPFTSPSQPCELGNYASYSINVTGADDAIAGVKFARQNNIRLVIKNTGHDFSGKSTGTGALSLWTHYLNTTEIIPSYESTDYTGPAAKLGAGVISGRTYQAVAEEGYRIMGGTCPTVGLAGGYTSGGGHSLLNGAYGMAADAVLEWEVITAQGQHLIASQSNNTDLYWALSGGGAGTFAVVLSMTTKIFPDGPIGSGILLFNLTSNNTEQYWGAVEDLWAFLPDFVDAGPNTWDFALTPTGFQAYAITVPNQNGTQVQSLLQPWLDAVAKRGIKYSYTPTDSSNYLEYFSSRFGPGIAGAGPATVQLASRLIPRAAMSNATETKTIVDALRTIVEEGENLQLGCHALNVGNIEHPDNAVLPAWRDAIATCNVVNYWDWNITAAEMQSRKDLLVDYLIPQLEEATPGAGTYLNEIDAQWKGDWITELYGENYDRLLEIKNRYDPEHTFYARTAIGSDSWFSDEDGRLCRA</sequence>
<dbReference type="Pfam" id="PF08031">
    <property type="entry name" value="BBE"/>
    <property type="match status" value="1"/>
</dbReference>
<dbReference type="Pfam" id="PF01565">
    <property type="entry name" value="FAD_binding_4"/>
    <property type="match status" value="1"/>
</dbReference>
<dbReference type="InterPro" id="IPR016169">
    <property type="entry name" value="FAD-bd_PCMH_sub2"/>
</dbReference>
<proteinExistence type="inferred from homology"/>
<name>A0A1L9Q390_ASPVE</name>
<dbReference type="InterPro" id="IPR036318">
    <property type="entry name" value="FAD-bd_PCMH-like_sf"/>
</dbReference>
<evidence type="ECO:0000259" key="4">
    <source>
        <dbReference type="PROSITE" id="PS51387"/>
    </source>
</evidence>
<dbReference type="InterPro" id="IPR006094">
    <property type="entry name" value="Oxid_FAD_bind_N"/>
</dbReference>
<dbReference type="PROSITE" id="PS51387">
    <property type="entry name" value="FAD_PCMH"/>
    <property type="match status" value="1"/>
</dbReference>
<keyword evidence="2" id="KW-0560">Oxidoreductase</keyword>
<dbReference type="STRING" id="1036611.A0A1L9Q390"/>
<feature type="chain" id="PRO_5012905662" description="FAD-binding PCMH-type domain-containing protein" evidence="3">
    <location>
        <begin position="19"/>
        <end position="575"/>
    </location>
</feature>
<dbReference type="GeneID" id="63726358"/>
<dbReference type="GO" id="GO:0016491">
    <property type="term" value="F:oxidoreductase activity"/>
    <property type="evidence" value="ECO:0007669"/>
    <property type="project" value="UniProtKB-KW"/>
</dbReference>
<dbReference type="PANTHER" id="PTHR13878:SF91">
    <property type="entry name" value="FAD BINDING DOMAIN PROTEIN (AFU_ORTHOLOGUE AFUA_6G12070)-RELATED"/>
    <property type="match status" value="1"/>
</dbReference>
<evidence type="ECO:0000256" key="1">
    <source>
        <dbReference type="ARBA" id="ARBA00005466"/>
    </source>
</evidence>
<evidence type="ECO:0000256" key="2">
    <source>
        <dbReference type="ARBA" id="ARBA00023002"/>
    </source>
</evidence>
<evidence type="ECO:0000313" key="5">
    <source>
        <dbReference type="EMBL" id="OJJ08172.1"/>
    </source>
</evidence>
<protein>
    <recommendedName>
        <fullName evidence="4">FAD-binding PCMH-type domain-containing protein</fullName>
    </recommendedName>
</protein>
<dbReference type="EMBL" id="KV878139">
    <property type="protein sequence ID" value="OJJ08172.1"/>
    <property type="molecule type" value="Genomic_DNA"/>
</dbReference>
<gene>
    <name evidence="5" type="ORF">ASPVEDRAFT_34346</name>
</gene>
<dbReference type="SUPFAM" id="SSF56176">
    <property type="entry name" value="FAD-binding/transporter-associated domain-like"/>
    <property type="match status" value="1"/>
</dbReference>
<organism evidence="5 6">
    <name type="scientific">Aspergillus versicolor CBS 583.65</name>
    <dbReference type="NCBI Taxonomy" id="1036611"/>
    <lineage>
        <taxon>Eukaryota</taxon>
        <taxon>Fungi</taxon>
        <taxon>Dikarya</taxon>
        <taxon>Ascomycota</taxon>
        <taxon>Pezizomycotina</taxon>
        <taxon>Eurotiomycetes</taxon>
        <taxon>Eurotiomycetidae</taxon>
        <taxon>Eurotiales</taxon>
        <taxon>Aspergillaceae</taxon>
        <taxon>Aspergillus</taxon>
        <taxon>Aspergillus subgen. Nidulantes</taxon>
    </lineage>
</organism>
<feature type="signal peptide" evidence="3">
    <location>
        <begin position="1"/>
        <end position="18"/>
    </location>
</feature>